<keyword evidence="2" id="KW-0808">Transferase</keyword>
<proteinExistence type="predicted"/>
<keyword evidence="7" id="KW-0325">Glycoprotein</keyword>
<keyword evidence="4" id="KW-0732">Signal</keyword>
<reference evidence="8 9" key="1">
    <citation type="submission" date="2019-06" db="EMBL/GenBank/DDBJ databases">
        <title>A chromosomal-level reference genome of Carpinus fangiana (Coryloideae, Betulaceae).</title>
        <authorList>
            <person name="Yang X."/>
            <person name="Wang Z."/>
            <person name="Zhang L."/>
            <person name="Hao G."/>
            <person name="Liu J."/>
            <person name="Yang Y."/>
        </authorList>
    </citation>
    <scope>NUCLEOTIDE SEQUENCE [LARGE SCALE GENOMIC DNA]</scope>
    <source>
        <strain evidence="8">Cfa_2016G</strain>
        <tissue evidence="8">Leaf</tissue>
    </source>
</reference>
<dbReference type="EMBL" id="CM017321">
    <property type="protein sequence ID" value="KAE7997244.1"/>
    <property type="molecule type" value="Genomic_DNA"/>
</dbReference>
<dbReference type="Proteomes" id="UP000327013">
    <property type="component" value="Chromosome 1"/>
</dbReference>
<sequence length="147" mass="16350">MGQGGVVAAVIIVRVESQQWFPRWVWKRFEHGELGEMSKVCGVEEDHREMAERMVKVAFCCVQYRPESRPAMSVVVKMLEGAVEIPTPLCPFQHMMDVTPGPNASFNPSQSGSSTFDSEYSSQMVTGPGFVHATPVMRKNEIEIASV</sequence>
<comment type="subcellular location">
    <subcellularLocation>
        <location evidence="1">Membrane</location>
        <topology evidence="1">Single-pass type I membrane protein</topology>
    </subcellularLocation>
</comment>
<keyword evidence="9" id="KW-1185">Reference proteome</keyword>
<dbReference type="InterPro" id="IPR045874">
    <property type="entry name" value="LRK10/LRL21-25-like"/>
</dbReference>
<evidence type="ECO:0008006" key="10">
    <source>
        <dbReference type="Google" id="ProtNLM"/>
    </source>
</evidence>
<evidence type="ECO:0000256" key="2">
    <source>
        <dbReference type="ARBA" id="ARBA00022527"/>
    </source>
</evidence>
<accession>A0A5N6QFT9</accession>
<dbReference type="OrthoDB" id="4062651at2759"/>
<evidence type="ECO:0000256" key="4">
    <source>
        <dbReference type="ARBA" id="ARBA00022729"/>
    </source>
</evidence>
<evidence type="ECO:0000256" key="6">
    <source>
        <dbReference type="ARBA" id="ARBA00023136"/>
    </source>
</evidence>
<dbReference type="AlphaFoldDB" id="A0A5N6QFT9"/>
<name>A0A5N6QFT9_9ROSI</name>
<keyword evidence="2" id="KW-0723">Serine/threonine-protein kinase</keyword>
<protein>
    <recommendedName>
        <fullName evidence="10">Serine-threonine/tyrosine-protein kinase catalytic domain-containing protein</fullName>
    </recommendedName>
</protein>
<keyword evidence="2" id="KW-0418">Kinase</keyword>
<organism evidence="8 9">
    <name type="scientific">Carpinus fangiana</name>
    <dbReference type="NCBI Taxonomy" id="176857"/>
    <lineage>
        <taxon>Eukaryota</taxon>
        <taxon>Viridiplantae</taxon>
        <taxon>Streptophyta</taxon>
        <taxon>Embryophyta</taxon>
        <taxon>Tracheophyta</taxon>
        <taxon>Spermatophyta</taxon>
        <taxon>Magnoliopsida</taxon>
        <taxon>eudicotyledons</taxon>
        <taxon>Gunneridae</taxon>
        <taxon>Pentapetalae</taxon>
        <taxon>rosids</taxon>
        <taxon>fabids</taxon>
        <taxon>Fagales</taxon>
        <taxon>Betulaceae</taxon>
        <taxon>Carpinus</taxon>
    </lineage>
</organism>
<evidence type="ECO:0000313" key="8">
    <source>
        <dbReference type="EMBL" id="KAE7997244.1"/>
    </source>
</evidence>
<evidence type="ECO:0000313" key="9">
    <source>
        <dbReference type="Proteomes" id="UP000327013"/>
    </source>
</evidence>
<keyword evidence="6" id="KW-0472">Membrane</keyword>
<dbReference type="Gene3D" id="1.10.510.10">
    <property type="entry name" value="Transferase(Phosphotransferase) domain 1"/>
    <property type="match status" value="1"/>
</dbReference>
<evidence type="ECO:0000256" key="7">
    <source>
        <dbReference type="ARBA" id="ARBA00023180"/>
    </source>
</evidence>
<dbReference type="GO" id="GO:0016020">
    <property type="term" value="C:membrane"/>
    <property type="evidence" value="ECO:0007669"/>
    <property type="project" value="UniProtKB-SubCell"/>
</dbReference>
<keyword evidence="3" id="KW-0812">Transmembrane</keyword>
<evidence type="ECO:0000256" key="3">
    <source>
        <dbReference type="ARBA" id="ARBA00022692"/>
    </source>
</evidence>
<keyword evidence="5" id="KW-1133">Transmembrane helix</keyword>
<evidence type="ECO:0000256" key="1">
    <source>
        <dbReference type="ARBA" id="ARBA00004479"/>
    </source>
</evidence>
<evidence type="ECO:0000256" key="5">
    <source>
        <dbReference type="ARBA" id="ARBA00022989"/>
    </source>
</evidence>
<dbReference type="GO" id="GO:0004674">
    <property type="term" value="F:protein serine/threonine kinase activity"/>
    <property type="evidence" value="ECO:0007669"/>
    <property type="project" value="UniProtKB-KW"/>
</dbReference>
<gene>
    <name evidence="8" type="ORF">FH972_001892</name>
</gene>
<dbReference type="PANTHER" id="PTHR27009">
    <property type="entry name" value="RUST RESISTANCE KINASE LR10-RELATED"/>
    <property type="match status" value="1"/>
</dbReference>